<organism evidence="1 2">
    <name type="scientific">Dreissena polymorpha</name>
    <name type="common">Zebra mussel</name>
    <name type="synonym">Mytilus polymorpha</name>
    <dbReference type="NCBI Taxonomy" id="45954"/>
    <lineage>
        <taxon>Eukaryota</taxon>
        <taxon>Metazoa</taxon>
        <taxon>Spiralia</taxon>
        <taxon>Lophotrochozoa</taxon>
        <taxon>Mollusca</taxon>
        <taxon>Bivalvia</taxon>
        <taxon>Autobranchia</taxon>
        <taxon>Heteroconchia</taxon>
        <taxon>Euheterodonta</taxon>
        <taxon>Imparidentia</taxon>
        <taxon>Neoheterodontei</taxon>
        <taxon>Myida</taxon>
        <taxon>Dreissenoidea</taxon>
        <taxon>Dreissenidae</taxon>
        <taxon>Dreissena</taxon>
    </lineage>
</organism>
<gene>
    <name evidence="1" type="ORF">DPMN_175788</name>
</gene>
<dbReference type="AlphaFoldDB" id="A0A9D4E759"/>
<proteinExistence type="predicted"/>
<name>A0A9D4E759_DREPO</name>
<evidence type="ECO:0000313" key="1">
    <source>
        <dbReference type="EMBL" id="KAH3774406.1"/>
    </source>
</evidence>
<protein>
    <submittedName>
        <fullName evidence="1">Uncharacterized protein</fullName>
    </submittedName>
</protein>
<dbReference type="Proteomes" id="UP000828390">
    <property type="component" value="Unassembled WGS sequence"/>
</dbReference>
<evidence type="ECO:0000313" key="2">
    <source>
        <dbReference type="Proteomes" id="UP000828390"/>
    </source>
</evidence>
<reference evidence="1" key="1">
    <citation type="journal article" date="2019" name="bioRxiv">
        <title>The Genome of the Zebra Mussel, Dreissena polymorpha: A Resource for Invasive Species Research.</title>
        <authorList>
            <person name="McCartney M.A."/>
            <person name="Auch B."/>
            <person name="Kono T."/>
            <person name="Mallez S."/>
            <person name="Zhang Y."/>
            <person name="Obille A."/>
            <person name="Becker A."/>
            <person name="Abrahante J.E."/>
            <person name="Garbe J."/>
            <person name="Badalamenti J.P."/>
            <person name="Herman A."/>
            <person name="Mangelson H."/>
            <person name="Liachko I."/>
            <person name="Sullivan S."/>
            <person name="Sone E.D."/>
            <person name="Koren S."/>
            <person name="Silverstein K.A.T."/>
            <person name="Beckman K.B."/>
            <person name="Gohl D.M."/>
        </authorList>
    </citation>
    <scope>NUCLEOTIDE SEQUENCE</scope>
    <source>
        <strain evidence="1">Duluth1</strain>
        <tissue evidence="1">Whole animal</tissue>
    </source>
</reference>
<keyword evidence="2" id="KW-1185">Reference proteome</keyword>
<dbReference type="EMBL" id="JAIWYP010000009">
    <property type="protein sequence ID" value="KAH3774406.1"/>
    <property type="molecule type" value="Genomic_DNA"/>
</dbReference>
<reference evidence="1" key="2">
    <citation type="submission" date="2020-11" db="EMBL/GenBank/DDBJ databases">
        <authorList>
            <person name="McCartney M.A."/>
            <person name="Auch B."/>
            <person name="Kono T."/>
            <person name="Mallez S."/>
            <person name="Becker A."/>
            <person name="Gohl D.M."/>
            <person name="Silverstein K.A.T."/>
            <person name="Koren S."/>
            <person name="Bechman K.B."/>
            <person name="Herman A."/>
            <person name="Abrahante J.E."/>
            <person name="Garbe J."/>
        </authorList>
    </citation>
    <scope>NUCLEOTIDE SEQUENCE</scope>
    <source>
        <strain evidence="1">Duluth1</strain>
        <tissue evidence="1">Whole animal</tissue>
    </source>
</reference>
<accession>A0A9D4E759</accession>
<sequence>MPGNVAGDVELKLLVKNMWESSVSGNTLKVYNTGMDSYKQFLRRQAVVYAGGSPPPVTNDSLIHFIAYCHHCLKLKYQTYIELYLSGSGFLLYQKWKRFTFRIKINKHQGIQIP</sequence>
<comment type="caution">
    <text evidence="1">The sequence shown here is derived from an EMBL/GenBank/DDBJ whole genome shotgun (WGS) entry which is preliminary data.</text>
</comment>